<feature type="transmembrane region" description="Helical" evidence="7">
    <location>
        <begin position="175"/>
        <end position="193"/>
    </location>
</feature>
<dbReference type="SUPFAM" id="SSF103473">
    <property type="entry name" value="MFS general substrate transporter"/>
    <property type="match status" value="1"/>
</dbReference>
<dbReference type="PANTHER" id="PTHR43266">
    <property type="entry name" value="MACROLIDE-EFFLUX PROTEIN"/>
    <property type="match status" value="1"/>
</dbReference>
<dbReference type="InterPro" id="IPR036259">
    <property type="entry name" value="MFS_trans_sf"/>
</dbReference>
<keyword evidence="3" id="KW-1003">Cell membrane</keyword>
<feature type="transmembrane region" description="Helical" evidence="7">
    <location>
        <begin position="229"/>
        <end position="252"/>
    </location>
</feature>
<dbReference type="AlphaFoldDB" id="A0A8J3I9V7"/>
<feature type="transmembrane region" description="Helical" evidence="7">
    <location>
        <begin position="47"/>
        <end position="67"/>
    </location>
</feature>
<dbReference type="Proteomes" id="UP000612362">
    <property type="component" value="Unassembled WGS sequence"/>
</dbReference>
<dbReference type="CDD" id="cd06173">
    <property type="entry name" value="MFS_MefA_like"/>
    <property type="match status" value="1"/>
</dbReference>
<feature type="transmembrane region" description="Helical" evidence="7">
    <location>
        <begin position="353"/>
        <end position="375"/>
    </location>
</feature>
<keyword evidence="2" id="KW-0813">Transport</keyword>
<organism evidence="9 10">
    <name type="scientific">Ktedonospora formicarum</name>
    <dbReference type="NCBI Taxonomy" id="2778364"/>
    <lineage>
        <taxon>Bacteria</taxon>
        <taxon>Bacillati</taxon>
        <taxon>Chloroflexota</taxon>
        <taxon>Ktedonobacteria</taxon>
        <taxon>Ktedonobacterales</taxon>
        <taxon>Ktedonobacteraceae</taxon>
        <taxon>Ktedonospora</taxon>
    </lineage>
</organism>
<feature type="transmembrane region" description="Helical" evidence="7">
    <location>
        <begin position="317"/>
        <end position="341"/>
    </location>
</feature>
<feature type="transmembrane region" description="Helical" evidence="7">
    <location>
        <begin position="100"/>
        <end position="128"/>
    </location>
</feature>
<dbReference type="PANTHER" id="PTHR43266:SF2">
    <property type="entry name" value="MAJOR FACILITATOR SUPERFAMILY (MFS) PROFILE DOMAIN-CONTAINING PROTEIN"/>
    <property type="match status" value="1"/>
</dbReference>
<dbReference type="Pfam" id="PF07690">
    <property type="entry name" value="MFS_1"/>
    <property type="match status" value="1"/>
</dbReference>
<feature type="domain" description="Major facilitator superfamily (MFS) profile" evidence="8">
    <location>
        <begin position="9"/>
        <end position="407"/>
    </location>
</feature>
<sequence>MFAIFKNRNFSLLWLGQVISMCGDFFMYIAVPYFVYQLTGSVLQTGITVIAETLPRVLLSSLAGVFVDRWNRRWTMLTADLLRAVVLLLMLLVHSADQLWLIYVAIATQAIISQFFTPASMALIPSLVEQEQLMAANSLSSLGQSITRLIGPAVGGILFTALGLTGTVLMDSATYVFSALMILCLSLPTSASVNKATEQKERVTVGAAVKHLWEEWAAGLRLIRGSQTLVGIFVTMCVFMLGQGIIQVMFVIFVRNVIHGDAMIYAWILTSQGIGSILGALLNGVFSKWLRPGYQIALGGLVSGGAILAVISFPDPIIAMILTGIVGVFSVGFIITLYTLLQTGAEDRYRGRVFGTLETVMSLATLISMTLSSSFGDSLGAILWMAISGTLILVSGGIALFILRQARLPQAEQPTVEKDLELSL</sequence>
<evidence type="ECO:0000256" key="4">
    <source>
        <dbReference type="ARBA" id="ARBA00022692"/>
    </source>
</evidence>
<evidence type="ECO:0000313" key="10">
    <source>
        <dbReference type="Proteomes" id="UP000612362"/>
    </source>
</evidence>
<feature type="transmembrane region" description="Helical" evidence="7">
    <location>
        <begin position="293"/>
        <end position="311"/>
    </location>
</feature>
<gene>
    <name evidence="9" type="ORF">KSX_76330</name>
</gene>
<feature type="transmembrane region" description="Helical" evidence="7">
    <location>
        <begin position="12"/>
        <end position="35"/>
    </location>
</feature>
<feature type="transmembrane region" description="Helical" evidence="7">
    <location>
        <begin position="381"/>
        <end position="403"/>
    </location>
</feature>
<dbReference type="EMBL" id="BNJF01000005">
    <property type="protein sequence ID" value="GHO49470.1"/>
    <property type="molecule type" value="Genomic_DNA"/>
</dbReference>
<evidence type="ECO:0000256" key="1">
    <source>
        <dbReference type="ARBA" id="ARBA00004651"/>
    </source>
</evidence>
<evidence type="ECO:0000256" key="7">
    <source>
        <dbReference type="SAM" id="Phobius"/>
    </source>
</evidence>
<dbReference type="Gene3D" id="1.20.1250.20">
    <property type="entry name" value="MFS general substrate transporter like domains"/>
    <property type="match status" value="1"/>
</dbReference>
<dbReference type="GO" id="GO:0022857">
    <property type="term" value="F:transmembrane transporter activity"/>
    <property type="evidence" value="ECO:0007669"/>
    <property type="project" value="InterPro"/>
</dbReference>
<dbReference type="PRINTS" id="PR01988">
    <property type="entry name" value="EXPORTERBACE"/>
</dbReference>
<evidence type="ECO:0000313" key="9">
    <source>
        <dbReference type="EMBL" id="GHO49470.1"/>
    </source>
</evidence>
<keyword evidence="6 7" id="KW-0472">Membrane</keyword>
<feature type="transmembrane region" description="Helical" evidence="7">
    <location>
        <begin position="74"/>
        <end position="94"/>
    </location>
</feature>
<dbReference type="RefSeq" id="WP_220198588.1">
    <property type="nucleotide sequence ID" value="NZ_BNJF01000005.1"/>
</dbReference>
<evidence type="ECO:0000256" key="5">
    <source>
        <dbReference type="ARBA" id="ARBA00022989"/>
    </source>
</evidence>
<evidence type="ECO:0000256" key="3">
    <source>
        <dbReference type="ARBA" id="ARBA00022475"/>
    </source>
</evidence>
<accession>A0A8J3I9V7</accession>
<protein>
    <submittedName>
        <fullName evidence="9">MFS transporter</fullName>
    </submittedName>
</protein>
<evidence type="ECO:0000259" key="8">
    <source>
        <dbReference type="PROSITE" id="PS50850"/>
    </source>
</evidence>
<dbReference type="PROSITE" id="PS50850">
    <property type="entry name" value="MFS"/>
    <property type="match status" value="1"/>
</dbReference>
<feature type="transmembrane region" description="Helical" evidence="7">
    <location>
        <begin position="149"/>
        <end position="169"/>
    </location>
</feature>
<keyword evidence="4 7" id="KW-0812">Transmembrane</keyword>
<dbReference type="InterPro" id="IPR020846">
    <property type="entry name" value="MFS_dom"/>
</dbReference>
<comment type="caution">
    <text evidence="9">The sequence shown here is derived from an EMBL/GenBank/DDBJ whole genome shotgun (WGS) entry which is preliminary data.</text>
</comment>
<dbReference type="InterPro" id="IPR011701">
    <property type="entry name" value="MFS"/>
</dbReference>
<reference evidence="9" key="1">
    <citation type="submission" date="2020-10" db="EMBL/GenBank/DDBJ databases">
        <title>Taxonomic study of unclassified bacteria belonging to the class Ktedonobacteria.</title>
        <authorList>
            <person name="Yabe S."/>
            <person name="Wang C.M."/>
            <person name="Zheng Y."/>
            <person name="Sakai Y."/>
            <person name="Cavaletti L."/>
            <person name="Monciardini P."/>
            <person name="Donadio S."/>
        </authorList>
    </citation>
    <scope>NUCLEOTIDE SEQUENCE</scope>
    <source>
        <strain evidence="9">SOSP1-1</strain>
    </source>
</reference>
<evidence type="ECO:0000256" key="2">
    <source>
        <dbReference type="ARBA" id="ARBA00022448"/>
    </source>
</evidence>
<evidence type="ECO:0000256" key="6">
    <source>
        <dbReference type="ARBA" id="ARBA00023136"/>
    </source>
</evidence>
<dbReference type="InterPro" id="IPR022324">
    <property type="entry name" value="Bacilysin_exporter_BacE_put"/>
</dbReference>
<dbReference type="GO" id="GO:0005886">
    <property type="term" value="C:plasma membrane"/>
    <property type="evidence" value="ECO:0007669"/>
    <property type="project" value="UniProtKB-SubCell"/>
</dbReference>
<name>A0A8J3I9V7_9CHLR</name>
<proteinExistence type="predicted"/>
<feature type="transmembrane region" description="Helical" evidence="7">
    <location>
        <begin position="264"/>
        <end position="286"/>
    </location>
</feature>
<keyword evidence="5 7" id="KW-1133">Transmembrane helix</keyword>
<comment type="subcellular location">
    <subcellularLocation>
        <location evidence="1">Cell membrane</location>
        <topology evidence="1">Multi-pass membrane protein</topology>
    </subcellularLocation>
</comment>
<keyword evidence="10" id="KW-1185">Reference proteome</keyword>